<name>A0A4R7ZXH6_9ACTN</name>
<feature type="transmembrane region" description="Helical" evidence="6">
    <location>
        <begin position="201"/>
        <end position="225"/>
    </location>
</feature>
<organism evidence="8 9">
    <name type="scientific">Kribbella kalugense</name>
    <dbReference type="NCBI Taxonomy" id="2512221"/>
    <lineage>
        <taxon>Bacteria</taxon>
        <taxon>Bacillati</taxon>
        <taxon>Actinomycetota</taxon>
        <taxon>Actinomycetes</taxon>
        <taxon>Propionibacteriales</taxon>
        <taxon>Kribbellaceae</taxon>
        <taxon>Kribbella</taxon>
    </lineage>
</organism>
<keyword evidence="9" id="KW-1185">Reference proteome</keyword>
<feature type="transmembrane region" description="Helical" evidence="6">
    <location>
        <begin position="332"/>
        <end position="351"/>
    </location>
</feature>
<evidence type="ECO:0000256" key="3">
    <source>
        <dbReference type="ARBA" id="ARBA00022692"/>
    </source>
</evidence>
<dbReference type="EMBL" id="SODF01000001">
    <property type="protein sequence ID" value="TDW22426.1"/>
    <property type="molecule type" value="Genomic_DNA"/>
</dbReference>
<comment type="caution">
    <text evidence="8">The sequence shown here is derived from an EMBL/GenBank/DDBJ whole genome shotgun (WGS) entry which is preliminary data.</text>
</comment>
<feature type="transmembrane region" description="Helical" evidence="6">
    <location>
        <begin position="357"/>
        <end position="381"/>
    </location>
</feature>
<dbReference type="InterPro" id="IPR036259">
    <property type="entry name" value="MFS_trans_sf"/>
</dbReference>
<dbReference type="Pfam" id="PF07690">
    <property type="entry name" value="MFS_1"/>
    <property type="match status" value="1"/>
</dbReference>
<dbReference type="PANTHER" id="PTHR43124">
    <property type="entry name" value="PURINE EFFLUX PUMP PBUE"/>
    <property type="match status" value="1"/>
</dbReference>
<feature type="transmembrane region" description="Helical" evidence="6">
    <location>
        <begin position="72"/>
        <end position="96"/>
    </location>
</feature>
<evidence type="ECO:0000313" key="8">
    <source>
        <dbReference type="EMBL" id="TDW22426.1"/>
    </source>
</evidence>
<evidence type="ECO:0000256" key="6">
    <source>
        <dbReference type="SAM" id="Phobius"/>
    </source>
</evidence>
<sequence>MPIAVYVLGLSIFAQGTSELMLAGLLPELSTDLHVTIPQAGLLISAFALGMLVGAPVLAVLPLTWSRRTAGLVFLAIFALTHVVGALTTSYAVLLATRVVGAFVYSGFWSIAAVTVVALVPANSRARAMSIVTGGLTIATIVGLPLGTVLGQHLGWQSAFWTVAGMCVLAMAGVFATLPADRPDPASAPRFADELRVFRNARLWLAFGTTVLVTATILVVFSYLAPLLIQTTGLPAGAVPGVLALYGLGSFIGITLGGRFADALPFHTLFISITGLLVLSGVLAVTASVPAVAIGVIALLGGFGFAANPALNARVFSLAGDAPRLATATNFSAFNVGITLGPWLGGLAIGAGAGYPALGWIAVGTGAAALATVLFAALVPVSSPALADQSRRTA</sequence>
<dbReference type="InterPro" id="IPR050189">
    <property type="entry name" value="MFS_Efflux_Transporters"/>
</dbReference>
<comment type="subcellular location">
    <subcellularLocation>
        <location evidence="1">Cell membrane</location>
        <topology evidence="1">Multi-pass membrane protein</topology>
    </subcellularLocation>
</comment>
<dbReference type="Proteomes" id="UP000295447">
    <property type="component" value="Unassembled WGS sequence"/>
</dbReference>
<dbReference type="PROSITE" id="PS50850">
    <property type="entry name" value="MFS"/>
    <property type="match status" value="1"/>
</dbReference>
<accession>A0A4R7ZXH6</accession>
<evidence type="ECO:0000313" key="9">
    <source>
        <dbReference type="Proteomes" id="UP000295447"/>
    </source>
</evidence>
<feature type="transmembrane region" description="Helical" evidence="6">
    <location>
        <begin position="291"/>
        <end position="311"/>
    </location>
</feature>
<dbReference type="Gene3D" id="1.20.1250.20">
    <property type="entry name" value="MFS general substrate transporter like domains"/>
    <property type="match status" value="2"/>
</dbReference>
<dbReference type="InterPro" id="IPR011701">
    <property type="entry name" value="MFS"/>
</dbReference>
<feature type="transmembrane region" description="Helical" evidence="6">
    <location>
        <begin position="42"/>
        <end position="65"/>
    </location>
</feature>
<evidence type="ECO:0000256" key="2">
    <source>
        <dbReference type="ARBA" id="ARBA00022475"/>
    </source>
</evidence>
<dbReference type="SUPFAM" id="SSF103473">
    <property type="entry name" value="MFS general substrate transporter"/>
    <property type="match status" value="1"/>
</dbReference>
<dbReference type="NCBIfam" id="NF033135">
    <property type="entry name" value="cmx_cmrA"/>
    <property type="match status" value="1"/>
</dbReference>
<feature type="transmembrane region" description="Helical" evidence="6">
    <location>
        <begin position="264"/>
        <end position="285"/>
    </location>
</feature>
<feature type="transmembrane region" description="Helical" evidence="6">
    <location>
        <begin position="159"/>
        <end position="180"/>
    </location>
</feature>
<evidence type="ECO:0000256" key="5">
    <source>
        <dbReference type="ARBA" id="ARBA00023136"/>
    </source>
</evidence>
<feature type="transmembrane region" description="Helical" evidence="6">
    <location>
        <begin position="128"/>
        <end position="147"/>
    </location>
</feature>
<protein>
    <submittedName>
        <fullName evidence="8">DHA1 family chloramphenicol resistance protein-like MFS transporter</fullName>
    </submittedName>
</protein>
<feature type="transmembrane region" description="Helical" evidence="6">
    <location>
        <begin position="102"/>
        <end position="121"/>
    </location>
</feature>
<evidence type="ECO:0000259" key="7">
    <source>
        <dbReference type="PROSITE" id="PS50850"/>
    </source>
</evidence>
<evidence type="ECO:0000256" key="1">
    <source>
        <dbReference type="ARBA" id="ARBA00004651"/>
    </source>
</evidence>
<dbReference type="CDD" id="cd17324">
    <property type="entry name" value="MFS_NepI_like"/>
    <property type="match status" value="1"/>
</dbReference>
<dbReference type="GO" id="GO:0005886">
    <property type="term" value="C:plasma membrane"/>
    <property type="evidence" value="ECO:0007669"/>
    <property type="project" value="UniProtKB-SubCell"/>
</dbReference>
<keyword evidence="5 6" id="KW-0472">Membrane</keyword>
<dbReference type="GO" id="GO:0022857">
    <property type="term" value="F:transmembrane transporter activity"/>
    <property type="evidence" value="ECO:0007669"/>
    <property type="project" value="InterPro"/>
</dbReference>
<feature type="transmembrane region" description="Helical" evidence="6">
    <location>
        <begin position="237"/>
        <end position="257"/>
    </location>
</feature>
<keyword evidence="3 6" id="KW-0812">Transmembrane</keyword>
<dbReference type="RefSeq" id="WP_134116252.1">
    <property type="nucleotide sequence ID" value="NZ_SODF01000001.1"/>
</dbReference>
<dbReference type="AlphaFoldDB" id="A0A4R7ZXH6"/>
<keyword evidence="2" id="KW-1003">Cell membrane</keyword>
<keyword evidence="4 6" id="KW-1133">Transmembrane helix</keyword>
<dbReference type="InterPro" id="IPR020846">
    <property type="entry name" value="MFS_dom"/>
</dbReference>
<gene>
    <name evidence="8" type="ORF">EV650_1263</name>
</gene>
<dbReference type="PANTHER" id="PTHR43124:SF3">
    <property type="entry name" value="CHLORAMPHENICOL EFFLUX PUMP RV0191"/>
    <property type="match status" value="1"/>
</dbReference>
<proteinExistence type="predicted"/>
<reference evidence="8 9" key="1">
    <citation type="submission" date="2019-03" db="EMBL/GenBank/DDBJ databases">
        <title>Genomic Encyclopedia of Type Strains, Phase III (KMG-III): the genomes of soil and plant-associated and newly described type strains.</title>
        <authorList>
            <person name="Whitman W."/>
        </authorList>
    </citation>
    <scope>NUCLEOTIDE SEQUENCE [LARGE SCALE GENOMIC DNA]</scope>
    <source>
        <strain evidence="8 9">VKM Ac-2570</strain>
    </source>
</reference>
<evidence type="ECO:0000256" key="4">
    <source>
        <dbReference type="ARBA" id="ARBA00022989"/>
    </source>
</evidence>
<dbReference type="OrthoDB" id="9814237at2"/>
<feature type="domain" description="Major facilitator superfamily (MFS) profile" evidence="7">
    <location>
        <begin position="4"/>
        <end position="383"/>
    </location>
</feature>